<reference evidence="2" key="1">
    <citation type="journal article" date="2022" name="Mol. Ecol. Resour.">
        <title>The genomes of chicory, endive, great burdock and yacon provide insights into Asteraceae palaeo-polyploidization history and plant inulin production.</title>
        <authorList>
            <person name="Fan W."/>
            <person name="Wang S."/>
            <person name="Wang H."/>
            <person name="Wang A."/>
            <person name="Jiang F."/>
            <person name="Liu H."/>
            <person name="Zhao H."/>
            <person name="Xu D."/>
            <person name="Zhang Y."/>
        </authorList>
    </citation>
    <scope>NUCLEOTIDE SEQUENCE [LARGE SCALE GENOMIC DNA]</scope>
    <source>
        <strain evidence="2">cv. Yunnan</strain>
    </source>
</reference>
<keyword evidence="2" id="KW-1185">Reference proteome</keyword>
<accession>A0ACB9IWQ3</accession>
<dbReference type="Proteomes" id="UP001056120">
    <property type="component" value="Linkage Group LG06"/>
</dbReference>
<gene>
    <name evidence="1" type="ORF">L1987_16643</name>
</gene>
<name>A0ACB9IWQ3_9ASTR</name>
<protein>
    <submittedName>
        <fullName evidence="1">Uncharacterized protein</fullName>
    </submittedName>
</protein>
<dbReference type="EMBL" id="CM042023">
    <property type="protein sequence ID" value="KAI3811945.1"/>
    <property type="molecule type" value="Genomic_DNA"/>
</dbReference>
<evidence type="ECO:0000313" key="2">
    <source>
        <dbReference type="Proteomes" id="UP001056120"/>
    </source>
</evidence>
<sequence>MESLSRKSAYEKEVSLLDLDKKNHFLDPFEENAINYRLTAGTHHFIVLVILLGQLLDLNLHLQYNSYVLNIQEH</sequence>
<evidence type="ECO:0000313" key="1">
    <source>
        <dbReference type="EMBL" id="KAI3811945.1"/>
    </source>
</evidence>
<comment type="caution">
    <text evidence="1">The sequence shown here is derived from an EMBL/GenBank/DDBJ whole genome shotgun (WGS) entry which is preliminary data.</text>
</comment>
<organism evidence="1 2">
    <name type="scientific">Smallanthus sonchifolius</name>
    <dbReference type="NCBI Taxonomy" id="185202"/>
    <lineage>
        <taxon>Eukaryota</taxon>
        <taxon>Viridiplantae</taxon>
        <taxon>Streptophyta</taxon>
        <taxon>Embryophyta</taxon>
        <taxon>Tracheophyta</taxon>
        <taxon>Spermatophyta</taxon>
        <taxon>Magnoliopsida</taxon>
        <taxon>eudicotyledons</taxon>
        <taxon>Gunneridae</taxon>
        <taxon>Pentapetalae</taxon>
        <taxon>asterids</taxon>
        <taxon>campanulids</taxon>
        <taxon>Asterales</taxon>
        <taxon>Asteraceae</taxon>
        <taxon>Asteroideae</taxon>
        <taxon>Heliantheae alliance</taxon>
        <taxon>Millerieae</taxon>
        <taxon>Smallanthus</taxon>
    </lineage>
</organism>
<proteinExistence type="predicted"/>
<reference evidence="1 2" key="2">
    <citation type="journal article" date="2022" name="Mol. Ecol. Resour.">
        <title>The genomes of chicory, endive, great burdock and yacon provide insights into Asteraceae paleo-polyploidization history and plant inulin production.</title>
        <authorList>
            <person name="Fan W."/>
            <person name="Wang S."/>
            <person name="Wang H."/>
            <person name="Wang A."/>
            <person name="Jiang F."/>
            <person name="Liu H."/>
            <person name="Zhao H."/>
            <person name="Xu D."/>
            <person name="Zhang Y."/>
        </authorList>
    </citation>
    <scope>NUCLEOTIDE SEQUENCE [LARGE SCALE GENOMIC DNA]</scope>
    <source>
        <strain evidence="2">cv. Yunnan</strain>
        <tissue evidence="1">Leaves</tissue>
    </source>
</reference>